<sequence>MDTPYILISKILHITPQEDLAVPVAVSAVFRLPHRNIVSVLSNKKFKNIIQRSAPRLDSDEWQGVCDSMGKRLGRWAPPVFWNVTPEQVQNPEKLAEYLEKVCCHPGNSRETQITATCWGLAHAYRALFNTIQYPQGEEKVSGSDDKMTGTAATPTPVTGTAAEPGNQPVPVSVTPIHKKKYWMRKSARLERDDEKAGPSQGEEEEEEEHVDEMETTWSLSLNSREAKQLGSLSREWGIDKATGKGAQALSLWRRFLSAMKETYPFKEDVIYCSSKWREERGIQYLRELAVLEVIYDDLDNTQLSQNHTVWKRPLRLSSPTINLTLPRPPLCHVPKHLIQTSFKYLQGWRLNHFPGQPVPMLDNPFSEEKFPNIQSKPPLVQLEAISSHPITCYLGEETNTHFTTTSFQTKQPLFPQLSKDPDEVRCTRPMWWKFVRTAPSSYANPLAVMTWKDRGTNAVEKLSRKVQQLEEDRSYSPPIRTSISAIRSQGSSAQERGYRGYTPQGTLWFYLHDHREDMREWDGKPTLTLEAQVHELQGKTITQGGSSRKIVAAASSGQFPRHSRRADPTSSLNKGTPDLYLQEVGNEYYDQDKRGPASSQLEERDNRVYWTVWIQWPGTSDPQEHKALVDTLHQVTQKKNHFKWGPEQQQAFEQIKREIVQAVALGPVRAGQDVKNVLYTAAGENGPTWSLWQKAPGETRGQPLGFWRRGYRGSKACYTATEKETLAAYEGV</sequence>
<feature type="domain" description="Reverse transcriptase/retrotransposon-derived protein RNase H-like" evidence="2">
    <location>
        <begin position="645"/>
        <end position="732"/>
    </location>
</feature>
<evidence type="ECO:0000313" key="3">
    <source>
        <dbReference type="EMBL" id="KAK4826194.1"/>
    </source>
</evidence>
<dbReference type="InterPro" id="IPR041577">
    <property type="entry name" value="RT_RNaseH_2"/>
</dbReference>
<evidence type="ECO:0000313" key="4">
    <source>
        <dbReference type="Proteomes" id="UP001333110"/>
    </source>
</evidence>
<feature type="region of interest" description="Disordered" evidence="1">
    <location>
        <begin position="138"/>
        <end position="173"/>
    </location>
</feature>
<dbReference type="InterPro" id="IPR043128">
    <property type="entry name" value="Rev_trsase/Diguanyl_cyclase"/>
</dbReference>
<dbReference type="AlphaFoldDB" id="A0AAN7NKQ3"/>
<feature type="compositionally biased region" description="Low complexity" evidence="1">
    <location>
        <begin position="149"/>
        <end position="166"/>
    </location>
</feature>
<accession>A0AAN7NKQ3</accession>
<proteinExistence type="predicted"/>
<comment type="caution">
    <text evidence="3">The sequence shown here is derived from an EMBL/GenBank/DDBJ whole genome shotgun (WGS) entry which is preliminary data.</text>
</comment>
<dbReference type="Proteomes" id="UP001333110">
    <property type="component" value="Unassembled WGS sequence"/>
</dbReference>
<dbReference type="EMBL" id="JAUNZN010000002">
    <property type="protein sequence ID" value="KAK4826194.1"/>
    <property type="molecule type" value="Genomic_DNA"/>
</dbReference>
<feature type="region of interest" description="Disordered" evidence="1">
    <location>
        <begin position="553"/>
        <end position="578"/>
    </location>
</feature>
<feature type="region of interest" description="Disordered" evidence="1">
    <location>
        <begin position="188"/>
        <end position="216"/>
    </location>
</feature>
<protein>
    <recommendedName>
        <fullName evidence="2">Reverse transcriptase/retrotransposon-derived protein RNase H-like domain-containing protein</fullName>
    </recommendedName>
</protein>
<evidence type="ECO:0000256" key="1">
    <source>
        <dbReference type="SAM" id="MobiDB-lite"/>
    </source>
</evidence>
<dbReference type="Pfam" id="PF17919">
    <property type="entry name" value="RT_RNaseH_2"/>
    <property type="match status" value="1"/>
</dbReference>
<reference evidence="3 4" key="1">
    <citation type="journal article" date="2023" name="J. Hered.">
        <title>Chromosome-level genome of the wood stork (Mycteria americana) provides insight into avian chromosome evolution.</title>
        <authorList>
            <person name="Flamio R. Jr."/>
            <person name="Ramstad K.M."/>
        </authorList>
    </citation>
    <scope>NUCLEOTIDE SEQUENCE [LARGE SCALE GENOMIC DNA]</scope>
    <source>
        <strain evidence="3">JAX WOST 10</strain>
    </source>
</reference>
<dbReference type="SUPFAM" id="SSF56672">
    <property type="entry name" value="DNA/RNA polymerases"/>
    <property type="match status" value="1"/>
</dbReference>
<feature type="compositionally biased region" description="Basic and acidic residues" evidence="1">
    <location>
        <begin position="188"/>
        <end position="197"/>
    </location>
</feature>
<keyword evidence="4" id="KW-1185">Reference proteome</keyword>
<gene>
    <name evidence="3" type="ORF">QYF61_006138</name>
</gene>
<dbReference type="InterPro" id="IPR043502">
    <property type="entry name" value="DNA/RNA_pol_sf"/>
</dbReference>
<name>A0AAN7NKQ3_MYCAM</name>
<feature type="compositionally biased region" description="Acidic residues" evidence="1">
    <location>
        <begin position="202"/>
        <end position="215"/>
    </location>
</feature>
<feature type="compositionally biased region" description="Basic and acidic residues" evidence="1">
    <location>
        <begin position="138"/>
        <end position="148"/>
    </location>
</feature>
<organism evidence="3 4">
    <name type="scientific">Mycteria americana</name>
    <name type="common">Wood stork</name>
    <dbReference type="NCBI Taxonomy" id="33587"/>
    <lineage>
        <taxon>Eukaryota</taxon>
        <taxon>Metazoa</taxon>
        <taxon>Chordata</taxon>
        <taxon>Craniata</taxon>
        <taxon>Vertebrata</taxon>
        <taxon>Euteleostomi</taxon>
        <taxon>Archelosauria</taxon>
        <taxon>Archosauria</taxon>
        <taxon>Dinosauria</taxon>
        <taxon>Saurischia</taxon>
        <taxon>Theropoda</taxon>
        <taxon>Coelurosauria</taxon>
        <taxon>Aves</taxon>
        <taxon>Neognathae</taxon>
        <taxon>Neoaves</taxon>
        <taxon>Aequornithes</taxon>
        <taxon>Ciconiiformes</taxon>
        <taxon>Ciconiidae</taxon>
        <taxon>Mycteria</taxon>
    </lineage>
</organism>
<dbReference type="Gene3D" id="3.30.70.270">
    <property type="match status" value="1"/>
</dbReference>
<evidence type="ECO:0000259" key="2">
    <source>
        <dbReference type="Pfam" id="PF17919"/>
    </source>
</evidence>